<evidence type="ECO:0000256" key="4">
    <source>
        <dbReference type="ARBA" id="ARBA00023159"/>
    </source>
</evidence>
<sequence>MPYEDALRASLRCLYNEALKFRVNIDIIVKLAKSLKLDTFVDSEEIPGVTRLSIAGSLLLLEIDFSNENTVSKVSLSLGNHSLETLQDSDLMDRIAQNIISVNDGPVNQGKTVTLSLLPDLRTSFLRTSLLKHSGGEKSSENGPQHGSVAEEILLSSLSGPTLGSFPRNLKYLADIDRVSPPEADLIVYMDNLATYLAAIHFKETQLNPENWQVAEGYTSSFGKVRLNDEKTQRVGVFLKFWHDCRLLSHKYVQNGIPETGKSYLAILALEESTQPAIDHVAEAQLQPWPLQDAGGNVIPHFFRAESSLSHLHEQQSVIANASWKLVLRFTEAVFLPKSLLEYLGITDYECAKELDIDRFWQTASEQGELRYRAKEKHIILVFEEDASFTGLQSITLPNLHVLSDLMPAVRNLLVLTKLMTSVALANCENLPNFEAESDKESKDRIRNSLQIPNDVADEEILGLNSISGDYMGENMIDRDLKLDEYTKSEGESDPMVTDDFDDSTIPPTSAVPLLVVVFQEICYGTEFTDFVLSISDTELDVDAQMVIRNGFLSREGDDIDMEASATDKFVHALAISEDILLSLEALSS</sequence>
<comment type="subcellular location">
    <subcellularLocation>
        <location evidence="1 7">Nucleus</location>
    </subcellularLocation>
</comment>
<comment type="caution">
    <text evidence="9">The sequence shown here is derived from an EMBL/GenBank/DDBJ whole genome shotgun (WGS) entry which is preliminary data.</text>
</comment>
<evidence type="ECO:0000256" key="3">
    <source>
        <dbReference type="ARBA" id="ARBA00023015"/>
    </source>
</evidence>
<evidence type="ECO:0000313" key="9">
    <source>
        <dbReference type="EMBL" id="KAF7999673.1"/>
    </source>
</evidence>
<evidence type="ECO:0000313" key="10">
    <source>
        <dbReference type="Proteomes" id="UP000649328"/>
    </source>
</evidence>
<feature type="domain" description="Mediator complex subunit Med1" evidence="8">
    <location>
        <begin position="10"/>
        <end position="356"/>
    </location>
</feature>
<keyword evidence="4 7" id="KW-0010">Activator</keyword>
<dbReference type="AlphaFoldDB" id="A0A8H7GM80"/>
<protein>
    <recommendedName>
        <fullName evidence="7">Mediator of RNA polymerase II transcription subunit 1</fullName>
    </recommendedName>
    <alternativeName>
        <fullName evidence="7">Mediator complex subunit 1</fullName>
    </alternativeName>
</protein>
<reference evidence="9" key="1">
    <citation type="submission" date="2020-10" db="EMBL/GenBank/DDBJ databases">
        <title>The Whole-Genome Sequence of Metschnikowia persimmonesis, a Novel Endophytic Yeast Species Isolated from Medicinal Plant Diospyros kaki Thumb.</title>
        <authorList>
            <person name="Rahmat E."/>
            <person name="Kang Y."/>
        </authorList>
    </citation>
    <scope>NUCLEOTIDE SEQUENCE</scope>
    <source>
        <strain evidence="9">KIOM G15050</strain>
    </source>
</reference>
<dbReference type="GO" id="GO:0016592">
    <property type="term" value="C:mediator complex"/>
    <property type="evidence" value="ECO:0007669"/>
    <property type="project" value="InterPro"/>
</dbReference>
<dbReference type="InterPro" id="IPR019680">
    <property type="entry name" value="Mediator_Med1"/>
</dbReference>
<evidence type="ECO:0000256" key="2">
    <source>
        <dbReference type="ARBA" id="ARBA00006210"/>
    </source>
</evidence>
<evidence type="ECO:0000256" key="7">
    <source>
        <dbReference type="RuleBase" id="RU364059"/>
    </source>
</evidence>
<dbReference type="Proteomes" id="UP000649328">
    <property type="component" value="Unassembled WGS sequence"/>
</dbReference>
<keyword evidence="6 7" id="KW-0539">Nucleus</keyword>
<keyword evidence="10" id="KW-1185">Reference proteome</keyword>
<evidence type="ECO:0000256" key="6">
    <source>
        <dbReference type="ARBA" id="ARBA00023242"/>
    </source>
</evidence>
<comment type="function">
    <text evidence="7">Component of the Mediator complex, a coactivator involved in the regulated transcription of nearly all RNA polymerase II-dependent genes. Mediator functions as a bridge to convey information from gene-specific regulatory proteins to the basal RNA polymerase II transcription machinery. Mediator is recruited to promoters by direct interactions with regulatory proteins and serves as a scaffold for the assembly of a functional preinitiation complex with RNA polymerase II and the general transcription factors.</text>
</comment>
<evidence type="ECO:0000256" key="5">
    <source>
        <dbReference type="ARBA" id="ARBA00023163"/>
    </source>
</evidence>
<evidence type="ECO:0000259" key="8">
    <source>
        <dbReference type="Pfam" id="PF10744"/>
    </source>
</evidence>
<organism evidence="9 10">
    <name type="scientific">Metschnikowia pulcherrima</name>
    <dbReference type="NCBI Taxonomy" id="27326"/>
    <lineage>
        <taxon>Eukaryota</taxon>
        <taxon>Fungi</taxon>
        <taxon>Dikarya</taxon>
        <taxon>Ascomycota</taxon>
        <taxon>Saccharomycotina</taxon>
        <taxon>Pichiomycetes</taxon>
        <taxon>Metschnikowiaceae</taxon>
        <taxon>Metschnikowia</taxon>
    </lineage>
</organism>
<proteinExistence type="inferred from homology"/>
<keyword evidence="5 7" id="KW-0804">Transcription</keyword>
<keyword evidence="3 7" id="KW-0805">Transcription regulation</keyword>
<comment type="similarity">
    <text evidence="2 7">Belongs to the Mediator complex subunit 1 family.</text>
</comment>
<gene>
    <name evidence="9" type="ORF">HF325_005522</name>
</gene>
<evidence type="ECO:0000256" key="1">
    <source>
        <dbReference type="ARBA" id="ARBA00004123"/>
    </source>
</evidence>
<dbReference type="PANTHER" id="PTHR35041">
    <property type="entry name" value="MEDIATOR OF RNA POLYMERASE II TRANSCRIPTION SUBUNIT 1"/>
    <property type="match status" value="1"/>
</dbReference>
<accession>A0A8H7GM80</accession>
<dbReference type="PANTHER" id="PTHR35041:SF4">
    <property type="entry name" value="MEDIATOR OF RNA POLYMERASE II TRANSCRIPTION SUBUNIT 1"/>
    <property type="match status" value="1"/>
</dbReference>
<dbReference type="OrthoDB" id="5310959at2759"/>
<dbReference type="Pfam" id="PF10744">
    <property type="entry name" value="Med1"/>
    <property type="match status" value="1"/>
</dbReference>
<dbReference type="GO" id="GO:0003712">
    <property type="term" value="F:transcription coregulator activity"/>
    <property type="evidence" value="ECO:0007669"/>
    <property type="project" value="InterPro"/>
</dbReference>
<dbReference type="EMBL" id="JACBPP010000008">
    <property type="protein sequence ID" value="KAF7999673.1"/>
    <property type="molecule type" value="Genomic_DNA"/>
</dbReference>
<name>A0A8H7GM80_9ASCO</name>
<dbReference type="GO" id="GO:0045944">
    <property type="term" value="P:positive regulation of transcription by RNA polymerase II"/>
    <property type="evidence" value="ECO:0007669"/>
    <property type="project" value="UniProtKB-ARBA"/>
</dbReference>